<dbReference type="Gene3D" id="3.40.710.10">
    <property type="entry name" value="DD-peptidase/beta-lactamase superfamily"/>
    <property type="match status" value="1"/>
</dbReference>
<dbReference type="AlphaFoldDB" id="A0AAE0P8B3"/>
<gene>
    <name evidence="3" type="ORF">B0H63DRAFT_499309</name>
</gene>
<protein>
    <submittedName>
        <fullName evidence="3">Beta-lactamase/transpeptidase-like protein</fullName>
    </submittedName>
</protein>
<reference evidence="3" key="2">
    <citation type="submission" date="2023-06" db="EMBL/GenBank/DDBJ databases">
        <authorList>
            <consortium name="Lawrence Berkeley National Laboratory"/>
            <person name="Haridas S."/>
            <person name="Hensen N."/>
            <person name="Bonometti L."/>
            <person name="Westerberg I."/>
            <person name="Brannstrom I.O."/>
            <person name="Guillou S."/>
            <person name="Cros-Aarteil S."/>
            <person name="Calhoun S."/>
            <person name="Kuo A."/>
            <person name="Mondo S."/>
            <person name="Pangilinan J."/>
            <person name="Riley R."/>
            <person name="LaButti K."/>
            <person name="Andreopoulos B."/>
            <person name="Lipzen A."/>
            <person name="Chen C."/>
            <person name="Yanf M."/>
            <person name="Daum C."/>
            <person name="Ng V."/>
            <person name="Clum A."/>
            <person name="Steindorff A."/>
            <person name="Ohm R."/>
            <person name="Martin F."/>
            <person name="Silar P."/>
            <person name="Natvig D."/>
            <person name="Lalanne C."/>
            <person name="Gautier V."/>
            <person name="Ament-velasquez S.L."/>
            <person name="Kruys A."/>
            <person name="Hutchinson M.I."/>
            <person name="Powell A.J."/>
            <person name="Barry K."/>
            <person name="Miller A.N."/>
            <person name="Grigoriev I.V."/>
            <person name="Debuchy R."/>
            <person name="Gladieux P."/>
            <person name="Thoren M.H."/>
            <person name="Johannesson H."/>
        </authorList>
    </citation>
    <scope>NUCLEOTIDE SEQUENCE</scope>
    <source>
        <strain evidence="3">CBS 232.78</strain>
    </source>
</reference>
<dbReference type="InterPro" id="IPR001466">
    <property type="entry name" value="Beta-lactam-related"/>
</dbReference>
<dbReference type="SUPFAM" id="SSF56601">
    <property type="entry name" value="beta-lactamase/transpeptidase-like"/>
    <property type="match status" value="1"/>
</dbReference>
<reference evidence="3" key="1">
    <citation type="journal article" date="2023" name="Mol. Phylogenet. Evol.">
        <title>Genome-scale phylogeny and comparative genomics of the fungal order Sordariales.</title>
        <authorList>
            <person name="Hensen N."/>
            <person name="Bonometti L."/>
            <person name="Westerberg I."/>
            <person name="Brannstrom I.O."/>
            <person name="Guillou S."/>
            <person name="Cros-Aarteil S."/>
            <person name="Calhoun S."/>
            <person name="Haridas S."/>
            <person name="Kuo A."/>
            <person name="Mondo S."/>
            <person name="Pangilinan J."/>
            <person name="Riley R."/>
            <person name="LaButti K."/>
            <person name="Andreopoulos B."/>
            <person name="Lipzen A."/>
            <person name="Chen C."/>
            <person name="Yan M."/>
            <person name="Daum C."/>
            <person name="Ng V."/>
            <person name="Clum A."/>
            <person name="Steindorff A."/>
            <person name="Ohm R.A."/>
            <person name="Martin F."/>
            <person name="Silar P."/>
            <person name="Natvig D.O."/>
            <person name="Lalanne C."/>
            <person name="Gautier V."/>
            <person name="Ament-Velasquez S.L."/>
            <person name="Kruys A."/>
            <person name="Hutchinson M.I."/>
            <person name="Powell A.J."/>
            <person name="Barry K."/>
            <person name="Miller A.N."/>
            <person name="Grigoriev I.V."/>
            <person name="Debuchy R."/>
            <person name="Gladieux P."/>
            <person name="Hiltunen Thoren M."/>
            <person name="Johannesson H."/>
        </authorList>
    </citation>
    <scope>NUCLEOTIDE SEQUENCE</scope>
    <source>
        <strain evidence="3">CBS 232.78</strain>
    </source>
</reference>
<feature type="domain" description="Beta-lactamase-related" evidence="2">
    <location>
        <begin position="16"/>
        <end position="361"/>
    </location>
</feature>
<evidence type="ECO:0000259" key="2">
    <source>
        <dbReference type="Pfam" id="PF00144"/>
    </source>
</evidence>
<dbReference type="Pfam" id="PF00144">
    <property type="entry name" value="Beta-lactamase"/>
    <property type="match status" value="1"/>
</dbReference>
<dbReference type="PANTHER" id="PTHR46825:SF14">
    <property type="entry name" value="BETA-LACTAMASE-RELATED DOMAIN-CONTAINING PROTEIN"/>
    <property type="match status" value="1"/>
</dbReference>
<dbReference type="Proteomes" id="UP001285441">
    <property type="component" value="Unassembled WGS sequence"/>
</dbReference>
<proteinExistence type="inferred from homology"/>
<evidence type="ECO:0000256" key="1">
    <source>
        <dbReference type="ARBA" id="ARBA00038215"/>
    </source>
</evidence>
<accession>A0AAE0P8B3</accession>
<sequence length="520" mass="57684">MEHRLRGRIPIIRKIRSITHQPGISVGVIYHGRAVLRHNSGVLDVGRAQIPPSSETVYCVGSLTMAFMTASIDLLVQDKKLSWDSSVKYIIPEFDRSDACASMTVRDICSHRTGLAGLDEIIHGLDGRILVAKKDVVKVCNALPAKHEFRTQFCYNNALYALAGTIVERVSGLATWGDFQRHYIFQPLQMTGTTATRPFHQHDRNMATPHIVLADGNPFRIVQTELSADSMNGGAGRYILASRQPPHGGGGRAVRHPVLQLDSFVFTRTTIGNADSPLDGDYCLGWCYHHTPAKLGLVSPNRALASPTLGKDSPSIPIYGHQGHVPGYACSWYLIPDTEAAVIVLSNGTGHSDATDWIAQGLIQTMCDLLPAIDFLAVADMATRRYLDHYSRGFNAPLDASRRLDTVMPLVSDFCGSYAMKNLEDIVTVEPMTVNKQPSQGWEMFHYHFDVFCHLPMNLDHCLVRGLCRSSWSSFLISFTRSSEGAIDGLVWKLDDIDVRFFRVLDRGGPNRSWWGTVFD</sequence>
<organism evidence="3 4">
    <name type="scientific">Podospora didyma</name>
    <dbReference type="NCBI Taxonomy" id="330526"/>
    <lineage>
        <taxon>Eukaryota</taxon>
        <taxon>Fungi</taxon>
        <taxon>Dikarya</taxon>
        <taxon>Ascomycota</taxon>
        <taxon>Pezizomycotina</taxon>
        <taxon>Sordariomycetes</taxon>
        <taxon>Sordariomycetidae</taxon>
        <taxon>Sordariales</taxon>
        <taxon>Podosporaceae</taxon>
        <taxon>Podospora</taxon>
    </lineage>
</organism>
<dbReference type="InterPro" id="IPR012338">
    <property type="entry name" value="Beta-lactam/transpept-like"/>
</dbReference>
<dbReference type="InterPro" id="IPR050491">
    <property type="entry name" value="AmpC-like"/>
</dbReference>
<comment type="similarity">
    <text evidence="1">Belongs to the peptidase S12 family.</text>
</comment>
<evidence type="ECO:0000313" key="3">
    <source>
        <dbReference type="EMBL" id="KAK3395173.1"/>
    </source>
</evidence>
<comment type="caution">
    <text evidence="3">The sequence shown here is derived from an EMBL/GenBank/DDBJ whole genome shotgun (WGS) entry which is preliminary data.</text>
</comment>
<name>A0AAE0P8B3_9PEZI</name>
<dbReference type="PANTHER" id="PTHR46825">
    <property type="entry name" value="D-ALANYL-D-ALANINE-CARBOXYPEPTIDASE/ENDOPEPTIDASE AMPH"/>
    <property type="match status" value="1"/>
</dbReference>
<dbReference type="EMBL" id="JAULSW010000001">
    <property type="protein sequence ID" value="KAK3395173.1"/>
    <property type="molecule type" value="Genomic_DNA"/>
</dbReference>
<keyword evidence="4" id="KW-1185">Reference proteome</keyword>
<evidence type="ECO:0000313" key="4">
    <source>
        <dbReference type="Proteomes" id="UP001285441"/>
    </source>
</evidence>